<name>A0A4Z2J1R6_9TELE</name>
<evidence type="ECO:0000256" key="1">
    <source>
        <dbReference type="SAM" id="MobiDB-lite"/>
    </source>
</evidence>
<comment type="caution">
    <text evidence="2">The sequence shown here is derived from an EMBL/GenBank/DDBJ whole genome shotgun (WGS) entry which is preliminary data.</text>
</comment>
<dbReference type="AlphaFoldDB" id="A0A4Z2J1R6"/>
<accession>A0A4Z2J1R6</accession>
<reference evidence="2 3" key="1">
    <citation type="submission" date="2019-03" db="EMBL/GenBank/DDBJ databases">
        <title>First draft genome of Liparis tanakae, snailfish: a comprehensive survey of snailfish specific genes.</title>
        <authorList>
            <person name="Kim W."/>
            <person name="Song I."/>
            <person name="Jeong J.-H."/>
            <person name="Kim D."/>
            <person name="Kim S."/>
            <person name="Ryu S."/>
            <person name="Song J.Y."/>
            <person name="Lee S.K."/>
        </authorList>
    </citation>
    <scope>NUCLEOTIDE SEQUENCE [LARGE SCALE GENOMIC DNA]</scope>
    <source>
        <tissue evidence="2">Muscle</tissue>
    </source>
</reference>
<evidence type="ECO:0000313" key="3">
    <source>
        <dbReference type="Proteomes" id="UP000314294"/>
    </source>
</evidence>
<feature type="compositionally biased region" description="Pro residues" evidence="1">
    <location>
        <begin position="97"/>
        <end position="125"/>
    </location>
</feature>
<sequence length="223" mass="25338">MAAEADMRTMEQTIPMRLSWLPPDLAQTYSMVYPSRPEAPMVSGEFHLMVRLESVTSSTDTSRGALVGTEGGEGEYLDCLLQQRGLLLPRVRELPPPLQQLPQVQPPQVQPPQVQPPQVQPPQVQPPQESVEVVPKLRDPVQHPQKSLVACRVLLLLLVGFHCFTVQVTAALHPRRQVSWSASDDSVRLRWRRKWARRWARYVFPVPLGPDRTKRLCFSSKLM</sequence>
<protein>
    <submittedName>
        <fullName evidence="2">Uncharacterized protein</fullName>
    </submittedName>
</protein>
<organism evidence="2 3">
    <name type="scientific">Liparis tanakae</name>
    <name type="common">Tanaka's snailfish</name>
    <dbReference type="NCBI Taxonomy" id="230148"/>
    <lineage>
        <taxon>Eukaryota</taxon>
        <taxon>Metazoa</taxon>
        <taxon>Chordata</taxon>
        <taxon>Craniata</taxon>
        <taxon>Vertebrata</taxon>
        <taxon>Euteleostomi</taxon>
        <taxon>Actinopterygii</taxon>
        <taxon>Neopterygii</taxon>
        <taxon>Teleostei</taxon>
        <taxon>Neoteleostei</taxon>
        <taxon>Acanthomorphata</taxon>
        <taxon>Eupercaria</taxon>
        <taxon>Perciformes</taxon>
        <taxon>Cottioidei</taxon>
        <taxon>Cottales</taxon>
        <taxon>Liparidae</taxon>
        <taxon>Liparis</taxon>
    </lineage>
</organism>
<dbReference type="EMBL" id="SRLO01000028">
    <property type="protein sequence ID" value="TNN84285.1"/>
    <property type="molecule type" value="Genomic_DNA"/>
</dbReference>
<evidence type="ECO:0000313" key="2">
    <source>
        <dbReference type="EMBL" id="TNN84285.1"/>
    </source>
</evidence>
<feature type="region of interest" description="Disordered" evidence="1">
    <location>
        <begin position="97"/>
        <end position="127"/>
    </location>
</feature>
<gene>
    <name evidence="2" type="ORF">EYF80_005612</name>
</gene>
<proteinExistence type="predicted"/>
<dbReference type="Proteomes" id="UP000314294">
    <property type="component" value="Unassembled WGS sequence"/>
</dbReference>
<keyword evidence="3" id="KW-1185">Reference proteome</keyword>